<dbReference type="GO" id="GO:0006457">
    <property type="term" value="P:protein folding"/>
    <property type="evidence" value="ECO:0007669"/>
    <property type="project" value="InterPro"/>
</dbReference>
<dbReference type="PANTHER" id="PTHR44145">
    <property type="entry name" value="DNAJ HOMOLOG SUBFAMILY A MEMBER 3, MITOCHONDRIAL"/>
    <property type="match status" value="1"/>
</dbReference>
<dbReference type="eggNOG" id="KOG0715">
    <property type="taxonomic scope" value="Eukaryota"/>
</dbReference>
<dbReference type="InterPro" id="IPR051938">
    <property type="entry name" value="Apopto_cytoskel_mod"/>
</dbReference>
<dbReference type="RefSeq" id="XP_002116008.1">
    <property type="nucleotide sequence ID" value="XM_002115972.1"/>
</dbReference>
<dbReference type="InterPro" id="IPR018253">
    <property type="entry name" value="DnaJ_domain_CS"/>
</dbReference>
<reference evidence="9 10" key="1">
    <citation type="journal article" date="2008" name="Nature">
        <title>The Trichoplax genome and the nature of placozoans.</title>
        <authorList>
            <person name="Srivastava M."/>
            <person name="Begovic E."/>
            <person name="Chapman J."/>
            <person name="Putnam N.H."/>
            <person name="Hellsten U."/>
            <person name="Kawashima T."/>
            <person name="Kuo A."/>
            <person name="Mitros T."/>
            <person name="Salamov A."/>
            <person name="Carpenter M.L."/>
            <person name="Signorovitch A.Y."/>
            <person name="Moreno M.A."/>
            <person name="Kamm K."/>
            <person name="Grimwood J."/>
            <person name="Schmutz J."/>
            <person name="Shapiro H."/>
            <person name="Grigoriev I.V."/>
            <person name="Buss L.W."/>
            <person name="Schierwater B."/>
            <person name="Dellaporta S.L."/>
            <person name="Rokhsar D.S."/>
        </authorList>
    </citation>
    <scope>NUCLEOTIDE SEQUENCE [LARGE SCALE GENOMIC DNA]</scope>
    <source>
        <strain evidence="9 10">Grell-BS-1999</strain>
    </source>
</reference>
<dbReference type="PhylomeDB" id="B3S716"/>
<dbReference type="Gene3D" id="2.60.260.20">
    <property type="entry name" value="Urease metallochaperone UreE, N-terminal domain"/>
    <property type="match status" value="2"/>
</dbReference>
<dbReference type="FunFam" id="1.10.287.110:FF:000034">
    <property type="entry name" value="Chaperone protein DnaJ"/>
    <property type="match status" value="1"/>
</dbReference>
<dbReference type="GO" id="GO:0007005">
    <property type="term" value="P:mitochondrion organization"/>
    <property type="evidence" value="ECO:0000318"/>
    <property type="project" value="GO_Central"/>
</dbReference>
<dbReference type="InterPro" id="IPR001623">
    <property type="entry name" value="DnaJ_domain"/>
</dbReference>
<evidence type="ECO:0000256" key="3">
    <source>
        <dbReference type="ARBA" id="ARBA00022771"/>
    </source>
</evidence>
<dbReference type="Pfam" id="PF00226">
    <property type="entry name" value="DnaJ"/>
    <property type="match status" value="1"/>
</dbReference>
<keyword evidence="1 6" id="KW-0479">Metal-binding</keyword>
<dbReference type="GO" id="GO:0031072">
    <property type="term" value="F:heat shock protein binding"/>
    <property type="evidence" value="ECO:0007669"/>
    <property type="project" value="InterPro"/>
</dbReference>
<dbReference type="SMART" id="SM00271">
    <property type="entry name" value="DnaJ"/>
    <property type="match status" value="1"/>
</dbReference>
<dbReference type="PROSITE" id="PS00636">
    <property type="entry name" value="DNAJ_1"/>
    <property type="match status" value="1"/>
</dbReference>
<dbReference type="Gene3D" id="2.10.230.10">
    <property type="entry name" value="Heat shock protein DnaJ, cysteine-rich domain"/>
    <property type="match status" value="1"/>
</dbReference>
<dbReference type="STRING" id="10228.B3S716"/>
<feature type="domain" description="J" evidence="7">
    <location>
        <begin position="86"/>
        <end position="151"/>
    </location>
</feature>
<dbReference type="OMA" id="MATDYYA"/>
<dbReference type="FunFam" id="2.60.260.20:FF:000005">
    <property type="entry name" value="Chaperone protein dnaJ 1, mitochondrial"/>
    <property type="match status" value="1"/>
</dbReference>
<dbReference type="CDD" id="cd10747">
    <property type="entry name" value="DnaJ_C"/>
    <property type="match status" value="1"/>
</dbReference>
<dbReference type="Proteomes" id="UP000009022">
    <property type="component" value="Unassembled WGS sequence"/>
</dbReference>
<dbReference type="GeneID" id="6757221"/>
<organism evidence="9 10">
    <name type="scientific">Trichoplax adhaerens</name>
    <name type="common">Trichoplax reptans</name>
    <dbReference type="NCBI Taxonomy" id="10228"/>
    <lineage>
        <taxon>Eukaryota</taxon>
        <taxon>Metazoa</taxon>
        <taxon>Placozoa</taxon>
        <taxon>Uniplacotomia</taxon>
        <taxon>Trichoplacea</taxon>
        <taxon>Trichoplacidae</taxon>
        <taxon>Trichoplax</taxon>
    </lineage>
</organism>
<evidence type="ECO:0000313" key="10">
    <source>
        <dbReference type="Proteomes" id="UP000009022"/>
    </source>
</evidence>
<keyword evidence="4 6" id="KW-0862">Zinc</keyword>
<dbReference type="CTD" id="6757221"/>
<dbReference type="InterPro" id="IPR036410">
    <property type="entry name" value="HSP_DnaJ_Cys-rich_dom_sf"/>
</dbReference>
<feature type="zinc finger region" description="CR-type" evidence="6">
    <location>
        <begin position="214"/>
        <end position="292"/>
    </location>
</feature>
<dbReference type="InterPro" id="IPR036869">
    <property type="entry name" value="J_dom_sf"/>
</dbReference>
<dbReference type="HAMAP" id="MF_01152">
    <property type="entry name" value="DnaJ"/>
    <property type="match status" value="1"/>
</dbReference>
<gene>
    <name evidence="9" type="ORF">TRIADDRAFT_64241</name>
</gene>
<evidence type="ECO:0000256" key="4">
    <source>
        <dbReference type="ARBA" id="ARBA00022833"/>
    </source>
</evidence>
<dbReference type="PROSITE" id="PS51188">
    <property type="entry name" value="ZF_CR"/>
    <property type="match status" value="1"/>
</dbReference>
<dbReference type="CDD" id="cd10719">
    <property type="entry name" value="DnaJ_zf"/>
    <property type="match status" value="1"/>
</dbReference>
<evidence type="ECO:0000256" key="6">
    <source>
        <dbReference type="PROSITE-ProRule" id="PRU00546"/>
    </source>
</evidence>
<dbReference type="InParanoid" id="B3S716"/>
<dbReference type="GO" id="GO:0005524">
    <property type="term" value="F:ATP binding"/>
    <property type="evidence" value="ECO:0007669"/>
    <property type="project" value="InterPro"/>
</dbReference>
<dbReference type="AlphaFoldDB" id="B3S716"/>
<dbReference type="PROSITE" id="PS50076">
    <property type="entry name" value="DNAJ_2"/>
    <property type="match status" value="1"/>
</dbReference>
<feature type="domain" description="CR-type" evidence="8">
    <location>
        <begin position="214"/>
        <end position="292"/>
    </location>
</feature>
<evidence type="ECO:0000256" key="5">
    <source>
        <dbReference type="ARBA" id="ARBA00023186"/>
    </source>
</evidence>
<dbReference type="InterPro" id="IPR002939">
    <property type="entry name" value="DnaJ_C"/>
</dbReference>
<dbReference type="SUPFAM" id="SSF57938">
    <property type="entry name" value="DnaJ/Hsp40 cysteine-rich domain"/>
    <property type="match status" value="1"/>
</dbReference>
<dbReference type="FunFam" id="2.10.230.10:FF:000002">
    <property type="entry name" value="Molecular chaperone DnaJ"/>
    <property type="match status" value="1"/>
</dbReference>
<dbReference type="SUPFAM" id="SSF49493">
    <property type="entry name" value="HSP40/DnaJ peptide-binding domain"/>
    <property type="match status" value="1"/>
</dbReference>
<dbReference type="OrthoDB" id="10256793at2759"/>
<evidence type="ECO:0000256" key="2">
    <source>
        <dbReference type="ARBA" id="ARBA00022737"/>
    </source>
</evidence>
<dbReference type="HOGENOM" id="CLU_017633_0_5_1"/>
<keyword evidence="5" id="KW-0143">Chaperone</keyword>
<accession>B3S716</accession>
<dbReference type="Pfam" id="PF00684">
    <property type="entry name" value="DnaJ_CXXCXGXG"/>
    <property type="match status" value="1"/>
</dbReference>
<evidence type="ECO:0000259" key="8">
    <source>
        <dbReference type="PROSITE" id="PS51188"/>
    </source>
</evidence>
<evidence type="ECO:0000256" key="1">
    <source>
        <dbReference type="ARBA" id="ARBA00022723"/>
    </source>
</evidence>
<dbReference type="EMBL" id="DS985253">
    <property type="protein sequence ID" value="EDV21408.1"/>
    <property type="molecule type" value="Genomic_DNA"/>
</dbReference>
<dbReference type="FunCoup" id="B3S716">
    <property type="interactions" value="1835"/>
</dbReference>
<dbReference type="SUPFAM" id="SSF46565">
    <property type="entry name" value="Chaperone J-domain"/>
    <property type="match status" value="1"/>
</dbReference>
<sequence>MACSLFSNMAIKSLVNLQLNRNAFNLVLRTMGNLPVFIVHDNRTTSKRWLNCKSNVKRTIDQSPYHGLTYSSSKQIHTTASRYNKDYYKVLGISRNASADEIKKAYYKLAKQYHPDRNKDDKEAAKKFTEISEAYEILSDASKRSQYDQYGTAFSGGGAGAGGAGYSQASAEDIFKEFFSRDGPFRGFTDFGGSQFTDSTQFLLRLTFMEAVKGCRKEIEIPISANCDRCKGSGSEPGSKIVTCTTCNGTGQQYIQTGIFNMAATCQRCGGRGRIVTKPCRSCRGRGTVKKRERISIHVPPGVQKGQAMGIPISKSEEVSVVFEVSESSVFERDGYNIHSEIEISVTQAILGGTIRVDGIHGAVNIKIPRGTHSHETIKLSQRGVQKLQSTGKGDHFVHIKIKVPRSLTPKQQALISAFAEEENERKGTVNDVNDSPESESWLTKLKRTFGYDDSHDQIEGEYDERREEKKN</sequence>
<evidence type="ECO:0000313" key="9">
    <source>
        <dbReference type="EMBL" id="EDV21408.1"/>
    </source>
</evidence>
<protein>
    <submittedName>
        <fullName evidence="9">Uncharacterized protein</fullName>
    </submittedName>
</protein>
<dbReference type="InterPro" id="IPR008971">
    <property type="entry name" value="HSP40/DnaJ_pept-bd"/>
</dbReference>
<evidence type="ECO:0000259" key="7">
    <source>
        <dbReference type="PROSITE" id="PS50076"/>
    </source>
</evidence>
<dbReference type="GO" id="GO:0005739">
    <property type="term" value="C:mitochondrion"/>
    <property type="evidence" value="ECO:0000318"/>
    <property type="project" value="GO_Central"/>
</dbReference>
<keyword evidence="3 6" id="KW-0863">Zinc-finger</keyword>
<dbReference type="Pfam" id="PF01556">
    <property type="entry name" value="DnaJ_C"/>
    <property type="match status" value="1"/>
</dbReference>
<dbReference type="CDD" id="cd06257">
    <property type="entry name" value="DnaJ"/>
    <property type="match status" value="1"/>
</dbReference>
<dbReference type="KEGG" id="tad:TRIADDRAFT_64241"/>
<dbReference type="InterPro" id="IPR012724">
    <property type="entry name" value="DnaJ"/>
</dbReference>
<dbReference type="GO" id="GO:0009408">
    <property type="term" value="P:response to heat"/>
    <property type="evidence" value="ECO:0007669"/>
    <property type="project" value="InterPro"/>
</dbReference>
<dbReference type="Gene3D" id="1.10.287.110">
    <property type="entry name" value="DnaJ domain"/>
    <property type="match status" value="1"/>
</dbReference>
<keyword evidence="10" id="KW-1185">Reference proteome</keyword>
<dbReference type="InterPro" id="IPR001305">
    <property type="entry name" value="HSP_DnaJ_Cys-rich_dom"/>
</dbReference>
<dbReference type="GO" id="GO:0051082">
    <property type="term" value="F:unfolded protein binding"/>
    <property type="evidence" value="ECO:0007669"/>
    <property type="project" value="InterPro"/>
</dbReference>
<dbReference type="PANTHER" id="PTHR44145:SF3">
    <property type="entry name" value="DNAJ HOMOLOG SUBFAMILY A MEMBER 3, MITOCHONDRIAL"/>
    <property type="match status" value="1"/>
</dbReference>
<name>B3S716_TRIAD</name>
<dbReference type="NCBIfam" id="NF008035">
    <property type="entry name" value="PRK10767.1"/>
    <property type="match status" value="1"/>
</dbReference>
<dbReference type="GO" id="GO:0008270">
    <property type="term" value="F:zinc ion binding"/>
    <property type="evidence" value="ECO:0007669"/>
    <property type="project" value="UniProtKB-KW"/>
</dbReference>
<proteinExistence type="inferred from homology"/>
<keyword evidence="2" id="KW-0677">Repeat</keyword>
<dbReference type="PRINTS" id="PR00625">
    <property type="entry name" value="JDOMAIN"/>
</dbReference>